<sequence length="198" mass="22333">MIFSFNIFIYEFDKVITPTLIIVTNAEMRAKAMEIINSAILDEYSKKFRYEDIIKVEKDASGNIVMVQADTISMSKISSEVALKAQKELKNYGQIGVKIPLGYIFKNNLLASMGPDLLIKMVPVGYVETKYLSEFESAGFNQTRHKIYVEVKAKVRVVMFLGKSDIDVKCEVPISETIIVGKIPNNAFNLDLNNMNSK</sequence>
<comment type="caution">
    <text evidence="1">The sequence shown here is derived from an EMBL/GenBank/DDBJ whole genome shotgun (WGS) entry which is preliminary data.</text>
</comment>
<evidence type="ECO:0000313" key="2">
    <source>
        <dbReference type="Proteomes" id="UP001208567"/>
    </source>
</evidence>
<protein>
    <submittedName>
        <fullName evidence="1">Sporulation protein YunB</fullName>
    </submittedName>
</protein>
<evidence type="ECO:0000313" key="1">
    <source>
        <dbReference type="EMBL" id="GLC28650.1"/>
    </source>
</evidence>
<reference evidence="1 2" key="1">
    <citation type="journal article" date="2024" name="Int. J. Syst. Evol. Microbiol.">
        <title>Clostridium omnivorum sp. nov., isolated from anoxic soil under the treatment of reductive soil disinfestation.</title>
        <authorList>
            <person name="Ueki A."/>
            <person name="Tonouchi A."/>
            <person name="Kaku N."/>
            <person name="Honma S."/>
            <person name="Ueki K."/>
        </authorList>
    </citation>
    <scope>NUCLEOTIDE SEQUENCE [LARGE SCALE GENOMIC DNA]</scope>
    <source>
        <strain evidence="1 2">E14</strain>
    </source>
</reference>
<dbReference type="Pfam" id="PF09560">
    <property type="entry name" value="Spore_YunB"/>
    <property type="match status" value="1"/>
</dbReference>
<dbReference type="NCBIfam" id="TIGR02832">
    <property type="entry name" value="spo_yunB"/>
    <property type="match status" value="1"/>
</dbReference>
<dbReference type="EMBL" id="BRXR01000001">
    <property type="protein sequence ID" value="GLC28650.1"/>
    <property type="molecule type" value="Genomic_DNA"/>
</dbReference>
<organism evidence="1 2">
    <name type="scientific">Clostridium omnivorum</name>
    <dbReference type="NCBI Taxonomy" id="1604902"/>
    <lineage>
        <taxon>Bacteria</taxon>
        <taxon>Bacillati</taxon>
        <taxon>Bacillota</taxon>
        <taxon>Clostridia</taxon>
        <taxon>Eubacteriales</taxon>
        <taxon>Clostridiaceae</taxon>
        <taxon>Clostridium</taxon>
    </lineage>
</organism>
<dbReference type="Proteomes" id="UP001208567">
    <property type="component" value="Unassembled WGS sequence"/>
</dbReference>
<keyword evidence="2" id="KW-1185">Reference proteome</keyword>
<gene>
    <name evidence="1" type="ORF">bsdE14_00600</name>
</gene>
<name>A0ABQ5N0A6_9CLOT</name>
<dbReference type="PIRSF" id="PIRSF021383">
    <property type="entry name" value="YunB"/>
    <property type="match status" value="1"/>
</dbReference>
<proteinExistence type="predicted"/>
<accession>A0ABQ5N0A6</accession>
<dbReference type="InterPro" id="IPR014197">
    <property type="entry name" value="Sporulation_prot_YunB"/>
</dbReference>